<evidence type="ECO:0000313" key="2">
    <source>
        <dbReference type="Proteomes" id="UP001219605"/>
    </source>
</evidence>
<protein>
    <submittedName>
        <fullName evidence="1">Uncharacterized protein</fullName>
    </submittedName>
</protein>
<reference evidence="1 2" key="1">
    <citation type="submission" date="2023-02" db="EMBL/GenBank/DDBJ databases">
        <authorList>
            <person name="Mo P."/>
        </authorList>
    </citation>
    <scope>NUCLEOTIDE SEQUENCE [LARGE SCALE GENOMIC DNA]</scope>
    <source>
        <strain evidence="1 2">HUAS 3</strain>
    </source>
</reference>
<name>A0ABY7ZW39_9ACTN</name>
<dbReference type="Proteomes" id="UP001219605">
    <property type="component" value="Chromosome"/>
</dbReference>
<dbReference type="EMBL" id="CP118615">
    <property type="protein sequence ID" value="WDZ87205.1"/>
    <property type="molecule type" value="Genomic_DNA"/>
</dbReference>
<dbReference type="RefSeq" id="WP_275034122.1">
    <property type="nucleotide sequence ID" value="NZ_CP118615.1"/>
</dbReference>
<organism evidence="1 2">
    <name type="scientific">Micromonospora cathayae</name>
    <dbReference type="NCBI Taxonomy" id="3028804"/>
    <lineage>
        <taxon>Bacteria</taxon>
        <taxon>Bacillati</taxon>
        <taxon>Actinomycetota</taxon>
        <taxon>Actinomycetes</taxon>
        <taxon>Micromonosporales</taxon>
        <taxon>Micromonosporaceae</taxon>
        <taxon>Micromonospora</taxon>
    </lineage>
</organism>
<proteinExistence type="predicted"/>
<sequence length="62" mass="6447">MPTCDCCGKALAGDIDNYPEPLFAAATFTSLTRCGNCDGGEQPDCPNCSSRPWFGGDLAGLD</sequence>
<keyword evidence="2" id="KW-1185">Reference proteome</keyword>
<accession>A0ABY7ZW39</accession>
<evidence type="ECO:0000313" key="1">
    <source>
        <dbReference type="EMBL" id="WDZ87205.1"/>
    </source>
</evidence>
<gene>
    <name evidence="1" type="ORF">PVK37_12755</name>
</gene>